<dbReference type="Proteomes" id="UP000251714">
    <property type="component" value="Unassembled WGS sequence"/>
</dbReference>
<keyword evidence="1" id="KW-0677">Repeat</keyword>
<dbReference type="SUPFAM" id="SSF52540">
    <property type="entry name" value="P-loop containing nucleoside triphosphate hydrolases"/>
    <property type="match status" value="1"/>
</dbReference>
<dbReference type="PANTHER" id="PTHR10039:SF5">
    <property type="entry name" value="NACHT DOMAIN-CONTAINING PROTEIN"/>
    <property type="match status" value="1"/>
</dbReference>
<dbReference type="AlphaFoldDB" id="A0A365MVK4"/>
<feature type="domain" description="DUF7791" evidence="4">
    <location>
        <begin position="586"/>
        <end position="711"/>
    </location>
</feature>
<evidence type="ECO:0000259" key="4">
    <source>
        <dbReference type="Pfam" id="PF25053"/>
    </source>
</evidence>
<reference evidence="5 6" key="1">
    <citation type="submission" date="2017-12" db="EMBL/GenBank/DDBJ databases">
        <title>Genome sequence of the mycotoxigenic crop pathogen Fusarium proliferatum, strain ITEM 2341 from Date Palm.</title>
        <authorList>
            <person name="Almiman B.F."/>
            <person name="Shittu T.A."/>
            <person name="Muthumeenakshi S."/>
            <person name="Baroncelli R."/>
            <person name="Sreenivasaprasada S."/>
        </authorList>
    </citation>
    <scope>NUCLEOTIDE SEQUENCE [LARGE SCALE GENOMIC DNA]</scope>
    <source>
        <strain evidence="5 6">ITEM 2341</strain>
    </source>
</reference>
<sequence length="1096" mass="124102">MATGLEALGAASAVVQLIAFAGSLVSLSFKIYDGIPTPENELEEYSNKMMEAASRVQSRGAQVSQGTQVGNKLSNVSQECIDTASKLRKEAQTLTKRYKNGKGRILKAVYSAFRTESHKTKLNQLNESLKKCKELMETELLLKICDQDTAIAQQQSQGFRSLEVDVQNLILKIAEGYTRVEQLVSIEAQATRDAINTQVTSELKALETKKISDNQRQRLLKSLKPEEIRERYNSVLPSSDACFERVFASYERVCRNNPWYKAWKGYKHTLGRDSDGDSDEDNEDYSKEYSDEDSDEAKTNDEVDEIDLIWDCFSTWLQSDDKLFWIRGKPGSGKSTLIKFVLENDNTKRLLHSWHPNTRILSHFFWKIGNEPQNSIRGLLCSLLYDLLSEDDDAMDKVLTTFKFSGSKDFYKEWSSQEAEKVLLYLLDVSAHPPCIFVDGLDEVSDKDGYRALLSVVQRLTACQGVKVCVSSRPETELVKRLERIGAQSLRLEDLTKPEMVVYLRQEFEKLPQDQFASLPLEKFTETLLAKAQGVFLWLALATKSVTDGILIGDDQEFISKRLEELPEELESLYRTMWERLNGNNRVYRETAARYFRFVIADGWHIGQTTKDGVRRHMTEPNLVQLSLAIKVEDHFIFPTKGNEKTPSELNTLCNATECDIRTRCAGMLQVGRRCGFNDNGVALPEAIRPLTRPVQFIHRTAHDFLVDTEYGLSILNYGSNETTLMDEGLKLLKCRLNLASTYYRQFKVVSESAWALDECQRLNNMRANPEVILTILEATKDLHEDGALALAYGAWELNPTFPCAAAYCLGNFDDFIISSFMPTPLPKLATNGLHELALASQLLKMSKTSVRIIQGLIELGGEAHVAKRSILSLEVPGHEIRTIQHTTAFESLLGGAFNTAYLCNPSFRHFTLLLGVVESMVQTCQDLHRRVILFFGDYGNLLYGELCKRQVWVAVEVDLQFLINRLLAVIDSKNIPAELTSRTRELAASFTRPYARVRHIVRRRGKDPGTFCYRILDQESCLDIIDSLGYHEKCIEAVKDLEGVLDAINSPMDNSTHPESSFSSECFKEVPIEEEMDMLIQEGLGLYREEDVNIG</sequence>
<dbReference type="EMBL" id="PKMI01000039">
    <property type="protein sequence ID" value="RBA12580.1"/>
    <property type="molecule type" value="Genomic_DNA"/>
</dbReference>
<proteinExistence type="predicted"/>
<dbReference type="InterPro" id="IPR056884">
    <property type="entry name" value="NPHP3-like_N"/>
</dbReference>
<accession>A0A365MVK4</accession>
<evidence type="ECO:0000259" key="3">
    <source>
        <dbReference type="Pfam" id="PF24883"/>
    </source>
</evidence>
<dbReference type="Gene3D" id="3.40.50.300">
    <property type="entry name" value="P-loop containing nucleotide triphosphate hydrolases"/>
    <property type="match status" value="1"/>
</dbReference>
<name>A0A365MVK4_GIBIN</name>
<dbReference type="Pfam" id="PF25053">
    <property type="entry name" value="DUF7791"/>
    <property type="match status" value="1"/>
</dbReference>
<dbReference type="InterPro" id="IPR027417">
    <property type="entry name" value="P-loop_NTPase"/>
</dbReference>
<organism evidence="5 6">
    <name type="scientific">Gibberella intermedia</name>
    <name type="common">Bulb rot disease fungus</name>
    <name type="synonym">Fusarium proliferatum</name>
    <dbReference type="NCBI Taxonomy" id="948311"/>
    <lineage>
        <taxon>Eukaryota</taxon>
        <taxon>Fungi</taxon>
        <taxon>Dikarya</taxon>
        <taxon>Ascomycota</taxon>
        <taxon>Pezizomycotina</taxon>
        <taxon>Sordariomycetes</taxon>
        <taxon>Hypocreomycetidae</taxon>
        <taxon>Hypocreales</taxon>
        <taxon>Nectriaceae</taxon>
        <taxon>Fusarium</taxon>
        <taxon>Fusarium fujikuroi species complex</taxon>
    </lineage>
</organism>
<evidence type="ECO:0000256" key="1">
    <source>
        <dbReference type="ARBA" id="ARBA00022737"/>
    </source>
</evidence>
<feature type="domain" description="Nephrocystin 3-like N-terminal" evidence="3">
    <location>
        <begin position="313"/>
        <end position="473"/>
    </location>
</feature>
<dbReference type="Pfam" id="PF24883">
    <property type="entry name" value="NPHP3_N"/>
    <property type="match status" value="1"/>
</dbReference>
<evidence type="ECO:0000256" key="2">
    <source>
        <dbReference type="SAM" id="MobiDB-lite"/>
    </source>
</evidence>
<evidence type="ECO:0000313" key="5">
    <source>
        <dbReference type="EMBL" id="RBA12580.1"/>
    </source>
</evidence>
<comment type="caution">
    <text evidence="5">The sequence shown here is derived from an EMBL/GenBank/DDBJ whole genome shotgun (WGS) entry which is preliminary data.</text>
</comment>
<feature type="region of interest" description="Disordered" evidence="2">
    <location>
        <begin position="271"/>
        <end position="300"/>
    </location>
</feature>
<evidence type="ECO:0000313" key="6">
    <source>
        <dbReference type="Proteomes" id="UP000251714"/>
    </source>
</evidence>
<dbReference type="PANTHER" id="PTHR10039">
    <property type="entry name" value="AMELOGENIN"/>
    <property type="match status" value="1"/>
</dbReference>
<gene>
    <name evidence="5" type="ORF">FPRO05_04030</name>
</gene>
<dbReference type="InterPro" id="IPR056693">
    <property type="entry name" value="DUF7791"/>
</dbReference>
<protein>
    <submittedName>
        <fullName evidence="5">Uncharacterized protein</fullName>
    </submittedName>
</protein>